<dbReference type="Proteomes" id="UP000006640">
    <property type="component" value="Chromosome"/>
</dbReference>
<dbReference type="HAMAP" id="MF_00109">
    <property type="entry name" value="Shikimate_kinase"/>
    <property type="match status" value="1"/>
</dbReference>
<dbReference type="PANTHER" id="PTHR21087:SF16">
    <property type="entry name" value="SHIKIMATE KINASE 1, CHLOROPLASTIC"/>
    <property type="match status" value="1"/>
</dbReference>
<comment type="caution">
    <text evidence="7">Lacks conserved residue(s) required for the propagation of feature annotation.</text>
</comment>
<accession>D6Y627</accession>
<protein>
    <recommendedName>
        <fullName evidence="7">Shikimate kinase</fullName>
        <shortName evidence="7">SK</shortName>
        <ecNumber evidence="7">2.7.1.71</ecNumber>
    </recommendedName>
</protein>
<comment type="function">
    <text evidence="7">Catalyzes the specific phosphorylation of the 3-hydroxyl group of shikimic acid using ATP as a cosubstrate.</text>
</comment>
<feature type="binding site" evidence="7">
    <location>
        <position position="140"/>
    </location>
    <ligand>
        <name>substrate</name>
    </ligand>
</feature>
<feature type="binding site" evidence="7">
    <location>
        <position position="20"/>
    </location>
    <ligand>
        <name>Mg(2+)</name>
        <dbReference type="ChEBI" id="CHEBI:18420"/>
    </ligand>
</feature>
<keyword evidence="9" id="KW-1185">Reference proteome</keyword>
<evidence type="ECO:0000256" key="4">
    <source>
        <dbReference type="ARBA" id="ARBA00022777"/>
    </source>
</evidence>
<dbReference type="GO" id="GO:0004765">
    <property type="term" value="F:shikimate kinase activity"/>
    <property type="evidence" value="ECO:0007669"/>
    <property type="project" value="UniProtKB-UniRule"/>
</dbReference>
<dbReference type="eggNOG" id="COG0703">
    <property type="taxonomic scope" value="Bacteria"/>
</dbReference>
<keyword evidence="7" id="KW-0460">Magnesium</keyword>
<dbReference type="SUPFAM" id="SSF52540">
    <property type="entry name" value="P-loop containing nucleoside triphosphate hydrolases"/>
    <property type="match status" value="1"/>
</dbReference>
<evidence type="ECO:0000256" key="6">
    <source>
        <dbReference type="ARBA" id="ARBA00023141"/>
    </source>
</evidence>
<dbReference type="EMBL" id="CP001874">
    <property type="protein sequence ID" value="ADG89443.1"/>
    <property type="molecule type" value="Genomic_DNA"/>
</dbReference>
<evidence type="ECO:0000256" key="5">
    <source>
        <dbReference type="ARBA" id="ARBA00022840"/>
    </source>
</evidence>
<keyword evidence="5 7" id="KW-0067">ATP-binding</keyword>
<proteinExistence type="inferred from homology"/>
<gene>
    <name evidence="7" type="primary">aroK</name>
    <name evidence="8" type="ordered locus">Tbis_2743</name>
</gene>
<dbReference type="GO" id="GO:0005829">
    <property type="term" value="C:cytosol"/>
    <property type="evidence" value="ECO:0007669"/>
    <property type="project" value="TreeGrafter"/>
</dbReference>
<dbReference type="GO" id="GO:0009423">
    <property type="term" value="P:chorismate biosynthetic process"/>
    <property type="evidence" value="ECO:0007669"/>
    <property type="project" value="UniProtKB-UniRule"/>
</dbReference>
<evidence type="ECO:0000256" key="1">
    <source>
        <dbReference type="ARBA" id="ARBA00022605"/>
    </source>
</evidence>
<dbReference type="HOGENOM" id="CLU_057607_4_3_11"/>
<evidence type="ECO:0000256" key="7">
    <source>
        <dbReference type="HAMAP-Rule" id="MF_00109"/>
    </source>
</evidence>
<dbReference type="STRING" id="469371.Tbis_2743"/>
<feature type="binding site" evidence="7">
    <location>
        <begin position="16"/>
        <end position="21"/>
    </location>
    <ligand>
        <name>ATP</name>
        <dbReference type="ChEBI" id="CHEBI:30616"/>
    </ligand>
</feature>
<evidence type="ECO:0000256" key="3">
    <source>
        <dbReference type="ARBA" id="ARBA00022741"/>
    </source>
</evidence>
<dbReference type="InterPro" id="IPR027417">
    <property type="entry name" value="P-loop_NTPase"/>
</dbReference>
<keyword evidence="3 7" id="KW-0547">Nucleotide-binding</keyword>
<evidence type="ECO:0000256" key="2">
    <source>
        <dbReference type="ARBA" id="ARBA00022679"/>
    </source>
</evidence>
<keyword evidence="4 7" id="KW-0418">Kinase</keyword>
<keyword evidence="7" id="KW-0963">Cytoplasm</keyword>
<dbReference type="InterPro" id="IPR031322">
    <property type="entry name" value="Shikimate/glucono_kinase"/>
</dbReference>
<dbReference type="InterPro" id="IPR000623">
    <property type="entry name" value="Shikimate_kinase/TSH1"/>
</dbReference>
<feature type="binding site" evidence="7">
    <location>
        <position position="157"/>
    </location>
    <ligand>
        <name>ATP</name>
        <dbReference type="ChEBI" id="CHEBI:30616"/>
    </ligand>
</feature>
<keyword evidence="7" id="KW-0479">Metal-binding</keyword>
<sequence length="173" mass="18563">MACVIDSPVVVTGLMGAGKTSVARLLAEALRRPLRDNDDDLEARYGMTAAAIAAEFGADELHARESAVLREALAARPVPVIAAAASTVEDPASRAALHRAFVVFLDGPPAVLAERMLSSPHRPHFQPDLVAMLTEQRERRLPWLREVADVTVDCGSRTPEEISAEVLRHLGAA</sequence>
<dbReference type="PANTHER" id="PTHR21087">
    <property type="entry name" value="SHIKIMATE KINASE"/>
    <property type="match status" value="1"/>
</dbReference>
<dbReference type="GO" id="GO:0000287">
    <property type="term" value="F:magnesium ion binding"/>
    <property type="evidence" value="ECO:0007669"/>
    <property type="project" value="UniProtKB-UniRule"/>
</dbReference>
<comment type="subcellular location">
    <subcellularLocation>
        <location evidence="7">Cytoplasm</location>
    </subcellularLocation>
</comment>
<evidence type="ECO:0000313" key="8">
    <source>
        <dbReference type="EMBL" id="ADG89443.1"/>
    </source>
</evidence>
<comment type="subunit">
    <text evidence="7">Monomer.</text>
</comment>
<dbReference type="KEGG" id="tbi:Tbis_2743"/>
<comment type="similarity">
    <text evidence="7">Belongs to the shikimate kinase family.</text>
</comment>
<keyword evidence="6 7" id="KW-0057">Aromatic amino acid biosynthesis</keyword>
<name>D6Y627_THEBD</name>
<dbReference type="PRINTS" id="PR01100">
    <property type="entry name" value="SHIKIMTKNASE"/>
</dbReference>
<keyword evidence="1 7" id="KW-0028">Amino-acid biosynthesis</keyword>
<feature type="binding site" evidence="7">
    <location>
        <position position="122"/>
    </location>
    <ligand>
        <name>ATP</name>
        <dbReference type="ChEBI" id="CHEBI:30616"/>
    </ligand>
</feature>
<dbReference type="EC" id="2.7.1.71" evidence="7"/>
<organism evidence="8 9">
    <name type="scientific">Thermobispora bispora (strain ATCC 19993 / DSM 43833 / CBS 139.67 / JCM 10125 / KCTC 9307 / NBRC 14880 / R51)</name>
    <dbReference type="NCBI Taxonomy" id="469371"/>
    <lineage>
        <taxon>Bacteria</taxon>
        <taxon>Bacillati</taxon>
        <taxon>Actinomycetota</taxon>
        <taxon>Actinomycetes</taxon>
        <taxon>Streptosporangiales</taxon>
        <taxon>Streptosporangiaceae</taxon>
        <taxon>Thermobispora</taxon>
    </lineage>
</organism>
<dbReference type="GO" id="GO:0005524">
    <property type="term" value="F:ATP binding"/>
    <property type="evidence" value="ECO:0007669"/>
    <property type="project" value="UniProtKB-UniRule"/>
</dbReference>
<dbReference type="GO" id="GO:0009073">
    <property type="term" value="P:aromatic amino acid family biosynthetic process"/>
    <property type="evidence" value="ECO:0007669"/>
    <property type="project" value="UniProtKB-KW"/>
</dbReference>
<dbReference type="GO" id="GO:0008652">
    <property type="term" value="P:amino acid biosynthetic process"/>
    <property type="evidence" value="ECO:0007669"/>
    <property type="project" value="UniProtKB-KW"/>
</dbReference>
<keyword evidence="2 7" id="KW-0808">Transferase</keyword>
<comment type="pathway">
    <text evidence="7">Metabolic intermediate biosynthesis; chorismate biosynthesis; chorismate from D-erythrose 4-phosphate and phosphoenolpyruvate: step 5/7.</text>
</comment>
<evidence type="ECO:0000313" key="9">
    <source>
        <dbReference type="Proteomes" id="UP000006640"/>
    </source>
</evidence>
<dbReference type="AlphaFoldDB" id="D6Y627"/>
<dbReference type="UniPathway" id="UPA00053">
    <property type="reaction ID" value="UER00088"/>
</dbReference>
<comment type="cofactor">
    <cofactor evidence="7">
        <name>Mg(2+)</name>
        <dbReference type="ChEBI" id="CHEBI:18420"/>
    </cofactor>
    <text evidence="7">Binds 1 Mg(2+) ion per subunit.</text>
</comment>
<comment type="catalytic activity">
    <reaction evidence="7">
        <text>shikimate + ATP = 3-phosphoshikimate + ADP + H(+)</text>
        <dbReference type="Rhea" id="RHEA:13121"/>
        <dbReference type="ChEBI" id="CHEBI:15378"/>
        <dbReference type="ChEBI" id="CHEBI:30616"/>
        <dbReference type="ChEBI" id="CHEBI:36208"/>
        <dbReference type="ChEBI" id="CHEBI:145989"/>
        <dbReference type="ChEBI" id="CHEBI:456216"/>
        <dbReference type="EC" id="2.7.1.71"/>
    </reaction>
</comment>
<dbReference type="Pfam" id="PF01202">
    <property type="entry name" value="SKI"/>
    <property type="match status" value="1"/>
</dbReference>
<feature type="binding site" evidence="7">
    <location>
        <position position="38"/>
    </location>
    <ligand>
        <name>substrate</name>
    </ligand>
</feature>
<reference evidence="8 9" key="1">
    <citation type="submission" date="2010-01" db="EMBL/GenBank/DDBJ databases">
        <title>The complete genome of Thermobispora bispora DSM 43833.</title>
        <authorList>
            <consortium name="US DOE Joint Genome Institute (JGI-PGF)"/>
            <person name="Lucas S."/>
            <person name="Copeland A."/>
            <person name="Lapidus A."/>
            <person name="Glavina del Rio T."/>
            <person name="Dalin E."/>
            <person name="Tice H."/>
            <person name="Bruce D."/>
            <person name="Goodwin L."/>
            <person name="Pitluck S."/>
            <person name="Kyrpides N."/>
            <person name="Mavromatis K."/>
            <person name="Ivanova N."/>
            <person name="Mikhailova N."/>
            <person name="Chertkov O."/>
            <person name="Brettin T."/>
            <person name="Detter J.C."/>
            <person name="Han C."/>
            <person name="Larimer F."/>
            <person name="Land M."/>
            <person name="Hauser L."/>
            <person name="Markowitz V."/>
            <person name="Cheng J.-F."/>
            <person name="Hugenholtz P."/>
            <person name="Woyke T."/>
            <person name="Wu D."/>
            <person name="Jando M."/>
            <person name="Schneider S."/>
            <person name="Klenk H.-P."/>
            <person name="Eisen J.A."/>
        </authorList>
    </citation>
    <scope>NUCLEOTIDE SEQUENCE [LARGE SCALE GENOMIC DNA]</scope>
    <source>
        <strain evidence="9">ATCC 19993 / DSM 43833 / CBS 139.67 / JCM 10125 / KCTC 9307 / NBRC 14880 / R51</strain>
    </source>
</reference>
<dbReference type="Gene3D" id="3.40.50.300">
    <property type="entry name" value="P-loop containing nucleotide triphosphate hydrolases"/>
    <property type="match status" value="1"/>
</dbReference>
<dbReference type="CDD" id="cd00464">
    <property type="entry name" value="SK"/>
    <property type="match status" value="1"/>
</dbReference>